<feature type="compositionally biased region" description="Basic and acidic residues" evidence="1">
    <location>
        <begin position="4083"/>
        <end position="4101"/>
    </location>
</feature>
<sequence length="4315" mass="455698">MPEDLPALPESRPESPSQAEASPAETVERAMVSPPIAESVATQVLEEQEPVVREELPPLPESRPGSPDVSGEVLAGVAVAQPEVADAQPDIAAQPEAVEAESEAAEPQPAAVEAQSETLEPKPEAVQDQPEAVDAKPEVVEEQPKVVEAQPEVVEDTPEVVVVAAALEVAEPEPPVVEARSGVAEPQPVEPQPEAVEAQIESAEPEPPVVEAQSEVAEAKSEPVEPRHPEPEAEPAVVEAQSEVAEAKSEPVEPRHPEPEAEPAVVEAQSEAADAKSEPAEPQPEAVEVQTEPTKPEPAVVEAQPEVVEAQPELAEPRSEVVESQPAVPVQDGQVEDNPASDQEPPRPESRPESPKRVLEQQQDVSPEETQVENAATASFEPSRLSQQSTIHERDFAKEVIHERRLSQPEEPPASHEELHRDDFHKENPNYPTTTRALEKEAELEAEEKRIQSIPLPRAAAASAAAAAEGIVVAHVRHTDDSIPSVRLQRLDGDKLKDDGKLQLDSNLADDNEQAESVSSFNEDASTVAASEAPTYLSGSTFYESQHDPSGPRDDSPPRPGTLGFLLGGRRGGQYKPSQIDYWRPGSPLLLRRDKGKTVEVQPVSEPPVQGLAEQATDTRAASTEEAPVISDKKKGKGKAGRKEVSWIEPKAAVEQAGSGSVGDAPGPSRESHPTSSPEAAGSDKQQQQQKQAGDEREADVTPAPETPKLWRKRNLWGSPLSALPSIAGGVGSLFGIAGKGAASPPSAVREKSDKKREVNDQPASTEGLDNTARTHDDSPQEQPPTTDVPVAADEGGESAGGMTKTDKQQQSEETQQEISKDEPVTQEETPSPVPPFVDEAGHQVATVSTAAVDPTIPEDSVAAGPPADAEPAAKKGKKAKRKKKKAVDGGADEAAAAAAATQPEEALPEPSSAPVEQPQAEQTASPAAVVEEGTVGAADAAEATDPVAQEDAAPSGKKSKKKKKKKAKAGPAVAEEVSGEQNVPEPSLQDSARPTTSPALAPATEVPADVPETPAPEAEPAEPTELQPDAPGKKELDDTISPDADDTFPSSPSRKQKKRHNVTFAEPLEEHLGFASARGEENNTSDAIISSKQKAEDSEDPISEVPAVLSPNPGGAEGESVHEEPAAAQPQEIEGDTRDPSSTHEITEPAVSLSQDLSRETAQPDEGGEPREAAGEDTPPEGPSSPSESRSLGAQSDAPVLHAAASDATTAPQPAAHSTTGSVTTGAAAAEDEPITSAPAAGDQSQGPHAHQEPSLEALTPPLPSVEDQDKKKAEDEAHHESPELEVHTEEALEPTTSTVAAVDDVAHPLSAQPDIAARSSTSETPSQSHPDLTADRDLGATDSHSDVSSSAPRDPASSSDPEHLQPSDSGPSGDMPSAEEERSPYSLLNKTKKTRKKPKTIDTEPWPLEFPEQRQLPDASPLEDRPILSPRTLQLLTREDDDDPYPSLSRRAERMIKQLSTVEEETEPPSDYPESDGRSLLSADDLKSQQQQQQQQQSHAQDPEPLDDDDQRTELADSEGRPSSSLSQPLSPTRGAAAFPTVGLGAAASRIGLGTVASAIAAAYSLKKATGKKKDKKLRRTVSSVSDEPWPRNEADGVEELAETRIDDVLEEGKDRAVAGERNGEPQSAPEPGPGGDGFVKEAVSQGPPVEKADNGAVDALAGPPTSEDVPAPRDGTLSGDVQSLPEEPAAEPAHEESAAQKAKSSNEQVIEPSSDETAVELTQEAQTIPEVVAQVQDSVAEVQQPTADAAPAMKLKKSKKRAKKAAKEEQAEAEPQPSASETPAPVLGEAPPQEGPEQSVAAMEAPVAEEPVTHVVAKGQEPSPDPHETQQLQRTVSDMVQEAPAPEAETVVEPVVQDTPEQLVRETPAPQPDLIIEPAVQGTMEETVQPVPEDPVVIEPAGKEGKKRRKSKGSKADVTSAPETITMAEPTPVEQPTQTEEPSSIDELAPIEELAPPAEPASAVEPTSDATVPERSAPRPTEEPVVTEEAVATESAQELLTAIPGQTFPPQPLEAEQRYREIQPEAEIAPLETSTPTEAVPETTQEPDMGFVAVQEPEPAPVPGSLPGRDKTAGEETTAQPVDDIPKREEPSSAVQASAPVVEALSPAAEDTLPVEEPATPAVVTEEQPAATSDFEVTPVVEAAPPVAEPVPETTAEEMQGRPTPKFEVESVLPEAASSLSEEQPTTLAEAETVPAAPVTEEPSSSGLREQSGEPVPDVPSQPVPDVPSAPVPDVPSKPVPETTATESVIAQEPSAPVEEPVPAPVEESSIPVQEEKEIVPEETTRTAPEETSQPMTPVVAPAEPELADPPKKKKAGKIAALMSLFESQSAAGPVSSRESGLTTDVVKEEVGPVAEQPAAAPEVTPVEEPAPAVEPSPPAKELDSTTDEPVPAEEPAVDTIATPQETTDPATVQDVPAALEIIPETQPEQATGPSAKKKKKKKKGKKADSAEEPGTWTDVSAPAEVITQEPVIAAEEPIPTEEPVPAPEEIVSVPEEVVSAPEAAALDAEQTVQKSRPEVPPPTEEPPAERPSAEQPLVEPSSETTSEVPSQAPEPLLDTPVDDDAGRSVKKKKGKKGKKASMSEPTPDIPTSVAEEAPSAEPVPQTTTPENEIPPAEAAAQINPDVTEESPLAEPEEPVLDEALTAEPQQAEDVAVKSTKAVQEPSPAEPQPDENADQPAKESKKSKKIKGSVAIDSEPTSSTMTRAEEPELTEPHRTAPTVEEPLAEQEPVQTVQETSADTSQGTEQRSAEPELLPTATKTTTDEEEPAPAVADFLEQKEPDAPLDRDLLQTAAVSAVDAQEPVPSDPAPANVVEPTIVDRATGPAVEAVDPSLQQFAAFEPVPEASSAQERQEKQATPPEATTETGAATEAKQEMKGKKKKGLLASLLSVFEPEETEAAPTGEASREVASEVAPEAEKQPDGSTSQEVGQQEPNVDPAEAQPKEADLEAEKVVMVEQQPEETQEAPVPEKGKKKKGKKSKTAELETAPVPASSPDNASADPEPTPAPATEPQDTMAEVEPVAETIVEPVAETTTEPVVEPVTETVVEHAPDLGASVPEQVPEPITAGPEVRAVSASEDQPIEPSPEQAQTDFVPAPLEVHADTADLAPVEQPTKKSKKAKKKKGKGKAAALEAEADAEAEPAPAPMPAPEPSTGSTEVPVTMMKEVLVPVESAPEVPTATEAAVEPHVELSTVPFVETCAEPLVKAPADSAVDVILESAKPAATEPVVEADVAAPESVPQPITEPTASDAAEEHAEPPIQPTTVEPATAAVAERSPDAQDNSRALPTPSQDTHDTPAALETTPSPIKDEPVTTDAGPSTEAEPVEPAEPAAKPKKGKKKKSKQAAVEAMGDAVEADCLITVPTPEVQEQVQVDEAAPPISEALPESVPRSAPEPVPALKDRTVAEESTVEPEESAVREIPEETKLPDRETAKAEDVVTPEEPAAPEAAEIKMADPEPSQAEEPVAREAEMEKAPEPPITDHLSSVEAITATTSEAPKEEEVAQTTDETAPPTWDVPGPDSEAVSTETVTAEVLAAAAAAGAAVLVNDRPSPAAGVAEKEVPERATSPAVASAEVQEVPARPQDNPQPPALAEAPAPSSPFLVPEETNDSKVETAPSKLPSRAVTPPPAAAVEDVQQAVIENVQPTSLEAQPADPEVETSRQPPDLASGPLQEPEPELPPARPTPSPAPAPRLVRRTTSSVGFGLIHNPPDPYPEDAPSPKLLSPMETQESLFGRIEETTRQPGNEEVTSTSKEASFSEETIFGSSKVAHEAPFVEEDRASRKQVKTAAVETLEQELRRKESGIHELGGPGGVSLKEHEMEPDVGVEDDRVTVAETVIEGGARLVEDEKEEHDQQERKVVKMELERQDDKTDEVKTLEEERALVQQPNPHEDQGPSTSRSISGGAPLGRMDSETIPRSLREPRTAKKDTKKAEKKEKRSRSPSPEPVQRAFSFPDDIADEEMFSTRDASMDKNRDKTREAEELVADPNAPVRLPPLSVSAFSEFMRSHSSLAPVPEELSEEEEEETQTKRRRRPQHRDSGFSSGSPIMHDTHPTQPSAPKTTPTMLRTRTPTATTLEPLRDSGVHLRDSVESDRPRSLSPVHPVHRAHTPRDQTISPMPPLTSPSPPILSANRPTLRERTVFHRGTILGPESPRLVEPSPPAHTPEPEKQDLRLLHMAKKRISPPGAGLIPANTSVARLRTPDLPAPLALRPDSPGTPPFGRSGTSPPQLRRMDKRASGDLRNKGSVGPIGDGWCCGCSRSGSVGRCKAFFGVKFLLLVLTALCTKSRILLCTSTSTSTSTCAQHADACR</sequence>
<feature type="compositionally biased region" description="Low complexity" evidence="1">
    <location>
        <begin position="1524"/>
        <end position="1534"/>
    </location>
</feature>
<feature type="compositionally biased region" description="Basic and acidic residues" evidence="1">
    <location>
        <begin position="344"/>
        <end position="359"/>
    </location>
</feature>
<feature type="region of interest" description="Disordered" evidence="1">
    <location>
        <begin position="3056"/>
        <end position="3162"/>
    </location>
</feature>
<dbReference type="Proteomes" id="UP001583172">
    <property type="component" value="Unassembled WGS sequence"/>
</dbReference>
<feature type="compositionally biased region" description="Low complexity" evidence="1">
    <location>
        <begin position="2256"/>
        <end position="2273"/>
    </location>
</feature>
<evidence type="ECO:0000313" key="3">
    <source>
        <dbReference type="Proteomes" id="UP001583172"/>
    </source>
</evidence>
<name>A0ABR3VGU0_HUMIN</name>
<feature type="region of interest" description="Disordered" evidence="1">
    <location>
        <begin position="3381"/>
        <end position="3532"/>
    </location>
</feature>
<feature type="compositionally biased region" description="Basic residues" evidence="1">
    <location>
        <begin position="875"/>
        <end position="886"/>
    </location>
</feature>
<feature type="compositionally biased region" description="Polar residues" evidence="1">
    <location>
        <begin position="2405"/>
        <end position="2414"/>
    </location>
</feature>
<feature type="compositionally biased region" description="Basic residues" evidence="1">
    <location>
        <begin position="3338"/>
        <end position="3348"/>
    </location>
</feature>
<feature type="region of interest" description="Disordered" evidence="1">
    <location>
        <begin position="3558"/>
        <end position="3769"/>
    </location>
</feature>
<feature type="compositionally biased region" description="Basic and acidic residues" evidence="1">
    <location>
        <begin position="3420"/>
        <end position="3441"/>
    </location>
</feature>
<feature type="compositionally biased region" description="Basic and acidic residues" evidence="1">
    <location>
        <begin position="2781"/>
        <end position="2794"/>
    </location>
</feature>
<feature type="compositionally biased region" description="Low complexity" evidence="1">
    <location>
        <begin position="262"/>
        <end position="272"/>
    </location>
</feature>
<feature type="compositionally biased region" description="Basic and acidic residues" evidence="1">
    <location>
        <begin position="3973"/>
        <end position="3986"/>
    </location>
</feature>
<proteinExistence type="predicted"/>
<feature type="compositionally biased region" description="Polar residues" evidence="1">
    <location>
        <begin position="2927"/>
        <end position="2939"/>
    </location>
</feature>
<feature type="compositionally biased region" description="Basic residues" evidence="1">
    <location>
        <begin position="958"/>
        <end position="969"/>
    </location>
</feature>
<feature type="compositionally biased region" description="Low complexity" evidence="1">
    <location>
        <begin position="1348"/>
        <end position="1361"/>
    </location>
</feature>
<feature type="compositionally biased region" description="Basic and acidic residues" evidence="1">
    <location>
        <begin position="2710"/>
        <end position="2721"/>
    </location>
</feature>
<feature type="compositionally biased region" description="Low complexity" evidence="1">
    <location>
        <begin position="4209"/>
        <end position="4218"/>
    </location>
</feature>
<feature type="compositionally biased region" description="Basic and acidic residues" evidence="1">
    <location>
        <begin position="3856"/>
        <end position="3887"/>
    </location>
</feature>
<feature type="compositionally biased region" description="Basic and acidic residues" evidence="1">
    <location>
        <begin position="3915"/>
        <end position="3941"/>
    </location>
</feature>
<keyword evidence="3" id="KW-1185">Reference proteome</keyword>
<evidence type="ECO:0000256" key="1">
    <source>
        <dbReference type="SAM" id="MobiDB-lite"/>
    </source>
</evidence>
<feature type="compositionally biased region" description="Polar residues" evidence="1">
    <location>
        <begin position="989"/>
        <end position="999"/>
    </location>
</feature>
<feature type="compositionally biased region" description="Basic and acidic residues" evidence="1">
    <location>
        <begin position="1334"/>
        <end position="1347"/>
    </location>
</feature>
<feature type="compositionally biased region" description="Basic and acidic residues" evidence="1">
    <location>
        <begin position="3469"/>
        <end position="3480"/>
    </location>
</feature>
<feature type="compositionally biased region" description="Basic and acidic residues" evidence="1">
    <location>
        <begin position="437"/>
        <end position="449"/>
    </location>
</feature>
<feature type="compositionally biased region" description="Low complexity" evidence="1">
    <location>
        <begin position="2473"/>
        <end position="2483"/>
    </location>
</feature>
<feature type="region of interest" description="Disordered" evidence="1">
    <location>
        <begin position="1888"/>
        <end position="2318"/>
    </location>
</feature>
<feature type="compositionally biased region" description="Low complexity" evidence="1">
    <location>
        <begin position="1368"/>
        <end position="1378"/>
    </location>
</feature>
<feature type="compositionally biased region" description="Low complexity" evidence="1">
    <location>
        <begin position="1216"/>
        <end position="1230"/>
    </location>
</feature>
<feature type="compositionally biased region" description="Low complexity" evidence="1">
    <location>
        <begin position="889"/>
        <end position="917"/>
    </location>
</feature>
<feature type="compositionally biased region" description="Polar residues" evidence="1">
    <location>
        <begin position="3284"/>
        <end position="3296"/>
    </location>
</feature>
<feature type="compositionally biased region" description="Low complexity" evidence="1">
    <location>
        <begin position="2355"/>
        <end position="2375"/>
    </location>
</feature>
<comment type="caution">
    <text evidence="2">The sequence shown here is derived from an EMBL/GenBank/DDBJ whole genome shotgun (WGS) entry which is preliminary data.</text>
</comment>
<feature type="compositionally biased region" description="Basic and acidic residues" evidence="1">
    <location>
        <begin position="1604"/>
        <end position="1626"/>
    </location>
</feature>
<feature type="compositionally biased region" description="Low complexity" evidence="1">
    <location>
        <begin position="1845"/>
        <end position="1858"/>
    </location>
</feature>
<reference evidence="2 3" key="1">
    <citation type="journal article" date="2024" name="Commun. Biol.">
        <title>Comparative genomic analysis of thermophilic fungi reveals convergent evolutionary adaptations and gene losses.</title>
        <authorList>
            <person name="Steindorff A.S."/>
            <person name="Aguilar-Pontes M.V."/>
            <person name="Robinson A.J."/>
            <person name="Andreopoulos B."/>
            <person name="LaButti K."/>
            <person name="Kuo A."/>
            <person name="Mondo S."/>
            <person name="Riley R."/>
            <person name="Otillar R."/>
            <person name="Haridas S."/>
            <person name="Lipzen A."/>
            <person name="Grimwood J."/>
            <person name="Schmutz J."/>
            <person name="Clum A."/>
            <person name="Reid I.D."/>
            <person name="Moisan M.C."/>
            <person name="Butler G."/>
            <person name="Nguyen T.T.M."/>
            <person name="Dewar K."/>
            <person name="Conant G."/>
            <person name="Drula E."/>
            <person name="Henrissat B."/>
            <person name="Hansel C."/>
            <person name="Singer S."/>
            <person name="Hutchinson M.I."/>
            <person name="de Vries R.P."/>
            <person name="Natvig D.O."/>
            <person name="Powell A.J."/>
            <person name="Tsang A."/>
            <person name="Grigoriev I.V."/>
        </authorList>
    </citation>
    <scope>NUCLEOTIDE SEQUENCE [LARGE SCALE GENOMIC DNA]</scope>
    <source>
        <strain evidence="2 3">CBS 620.91</strain>
    </source>
</reference>
<feature type="region of interest" description="Disordered" evidence="1">
    <location>
        <begin position="4013"/>
        <end position="4133"/>
    </location>
</feature>
<feature type="compositionally biased region" description="Low complexity" evidence="1">
    <location>
        <begin position="3595"/>
        <end position="3605"/>
    </location>
</feature>
<feature type="compositionally biased region" description="Basic residues" evidence="1">
    <location>
        <begin position="1571"/>
        <end position="1582"/>
    </location>
</feature>
<feature type="region of interest" description="Disordered" evidence="1">
    <location>
        <begin position="3846"/>
        <end position="3999"/>
    </location>
</feature>
<feature type="compositionally biased region" description="Basic residues" evidence="1">
    <location>
        <begin position="1757"/>
        <end position="1767"/>
    </location>
</feature>
<gene>
    <name evidence="2" type="ORF">VTJ49DRAFT_426</name>
</gene>
<feature type="compositionally biased region" description="Low complexity" evidence="1">
    <location>
        <begin position="176"/>
        <end position="202"/>
    </location>
</feature>
<feature type="compositionally biased region" description="Basic and acidic residues" evidence="1">
    <location>
        <begin position="245"/>
        <end position="259"/>
    </location>
</feature>
<feature type="compositionally biased region" description="Low complexity" evidence="1">
    <location>
        <begin position="1950"/>
        <end position="1969"/>
    </location>
</feature>
<feature type="compositionally biased region" description="Pro residues" evidence="1">
    <location>
        <begin position="2220"/>
        <end position="2242"/>
    </location>
</feature>
<feature type="compositionally biased region" description="Polar residues" evidence="1">
    <location>
        <begin position="3746"/>
        <end position="3764"/>
    </location>
</feature>
<feature type="compositionally biased region" description="Low complexity" evidence="1">
    <location>
        <begin position="1803"/>
        <end position="1813"/>
    </location>
</feature>
<feature type="compositionally biased region" description="Low complexity" evidence="1">
    <location>
        <begin position="2861"/>
        <end position="2876"/>
    </location>
</feature>
<feature type="compositionally biased region" description="Low complexity" evidence="1">
    <location>
        <begin position="599"/>
        <end position="610"/>
    </location>
</feature>
<feature type="compositionally biased region" description="Low complexity" evidence="1">
    <location>
        <begin position="4066"/>
        <end position="4082"/>
    </location>
</feature>
<feature type="compositionally biased region" description="Low complexity" evidence="1">
    <location>
        <begin position="234"/>
        <end position="244"/>
    </location>
</feature>
<feature type="region of interest" description="Disordered" evidence="1">
    <location>
        <begin position="3229"/>
        <end position="3354"/>
    </location>
</feature>
<feature type="compositionally biased region" description="Low complexity" evidence="1">
    <location>
        <begin position="3015"/>
        <end position="3030"/>
    </location>
</feature>
<evidence type="ECO:0000313" key="2">
    <source>
        <dbReference type="EMBL" id="KAL1840513.1"/>
    </source>
</evidence>
<feature type="compositionally biased region" description="Basic and acidic residues" evidence="1">
    <location>
        <begin position="489"/>
        <end position="502"/>
    </location>
</feature>
<feature type="compositionally biased region" description="Low complexity" evidence="1">
    <location>
        <begin position="1006"/>
        <end position="1026"/>
    </location>
</feature>
<accession>A0ABR3VGU0</accession>
<feature type="compositionally biased region" description="Low complexity" evidence="1">
    <location>
        <begin position="2610"/>
        <end position="2628"/>
    </location>
</feature>
<feature type="compositionally biased region" description="Pro residues" evidence="1">
    <location>
        <begin position="4122"/>
        <end position="4132"/>
    </location>
</feature>
<feature type="compositionally biased region" description="Basic and acidic residues" evidence="1">
    <location>
        <begin position="133"/>
        <end position="145"/>
    </location>
</feature>
<feature type="compositionally biased region" description="Basic residues" evidence="1">
    <location>
        <begin position="2572"/>
        <end position="2583"/>
    </location>
</feature>
<feature type="compositionally biased region" description="Basic and acidic residues" evidence="1">
    <location>
        <begin position="391"/>
        <end position="428"/>
    </location>
</feature>
<feature type="compositionally biased region" description="Basic and acidic residues" evidence="1">
    <location>
        <begin position="2910"/>
        <end position="2926"/>
    </location>
</feature>
<feature type="region of interest" description="Disordered" evidence="1">
    <location>
        <begin position="174"/>
        <end position="449"/>
    </location>
</feature>
<organism evidence="2 3">
    <name type="scientific">Humicola insolens</name>
    <name type="common">Soft-rot fungus</name>
    <dbReference type="NCBI Taxonomy" id="85995"/>
    <lineage>
        <taxon>Eukaryota</taxon>
        <taxon>Fungi</taxon>
        <taxon>Dikarya</taxon>
        <taxon>Ascomycota</taxon>
        <taxon>Pezizomycotina</taxon>
        <taxon>Sordariomycetes</taxon>
        <taxon>Sordariomycetidae</taxon>
        <taxon>Sordariales</taxon>
        <taxon>Chaetomiaceae</taxon>
        <taxon>Mycothermus</taxon>
    </lineage>
</organism>
<feature type="compositionally biased region" description="Polar residues" evidence="1">
    <location>
        <begin position="2035"/>
        <end position="2049"/>
    </location>
</feature>
<feature type="compositionally biased region" description="Basic and acidic residues" evidence="1">
    <location>
        <begin position="217"/>
        <end position="231"/>
    </location>
</feature>
<feature type="region of interest" description="Disordered" evidence="1">
    <location>
        <begin position="2354"/>
        <end position="3030"/>
    </location>
</feature>
<feature type="compositionally biased region" description="Polar residues" evidence="1">
    <location>
        <begin position="1320"/>
        <end position="1332"/>
    </location>
</feature>
<feature type="compositionally biased region" description="Low complexity" evidence="1">
    <location>
        <begin position="1776"/>
        <end position="1788"/>
    </location>
</feature>
<dbReference type="EMBL" id="JAZGSY010000110">
    <property type="protein sequence ID" value="KAL1840513.1"/>
    <property type="molecule type" value="Genomic_DNA"/>
</dbReference>
<feature type="region of interest" description="Disordered" evidence="1">
    <location>
        <begin position="476"/>
        <end position="1539"/>
    </location>
</feature>
<feature type="region of interest" description="Disordered" evidence="1">
    <location>
        <begin position="4153"/>
        <end position="4172"/>
    </location>
</feature>
<feature type="compositionally biased region" description="Low complexity" evidence="1">
    <location>
        <begin position="927"/>
        <end position="957"/>
    </location>
</feature>
<feature type="compositionally biased region" description="Basic residues" evidence="1">
    <location>
        <begin position="3120"/>
        <end position="3132"/>
    </location>
</feature>
<protein>
    <recommendedName>
        <fullName evidence="4">Involucrin repeat protein</fullName>
    </recommendedName>
</protein>
<feature type="compositionally biased region" description="Low complexity" evidence="1">
    <location>
        <begin position="3267"/>
        <end position="3279"/>
    </location>
</feature>
<feature type="region of interest" description="Disordered" evidence="1">
    <location>
        <begin position="1"/>
        <end position="152"/>
    </location>
</feature>
<feature type="compositionally biased region" description="Basic and acidic residues" evidence="1">
    <location>
        <begin position="545"/>
        <end position="557"/>
    </location>
</feature>
<feature type="compositionally biased region" description="Basic and acidic residues" evidence="1">
    <location>
        <begin position="749"/>
        <end position="760"/>
    </location>
</feature>
<evidence type="ECO:0008006" key="4">
    <source>
        <dbReference type="Google" id="ProtNLM"/>
    </source>
</evidence>
<feature type="compositionally biased region" description="Polar residues" evidence="1">
    <location>
        <begin position="1083"/>
        <end position="1093"/>
    </location>
</feature>
<feature type="region of interest" description="Disordered" evidence="1">
    <location>
        <begin position="3805"/>
        <end position="3834"/>
    </location>
</feature>
<feature type="compositionally biased region" description="Low complexity" evidence="1">
    <location>
        <begin position="297"/>
        <end position="313"/>
    </location>
</feature>
<feature type="compositionally biased region" description="Basic and acidic residues" evidence="1">
    <location>
        <begin position="2277"/>
        <end position="2292"/>
    </location>
</feature>
<feature type="compositionally biased region" description="Basic and acidic residues" evidence="1">
    <location>
        <begin position="1269"/>
        <end position="1292"/>
    </location>
</feature>
<feature type="compositionally biased region" description="Low complexity" evidence="1">
    <location>
        <begin position="105"/>
        <end position="117"/>
    </location>
</feature>
<feature type="region of interest" description="Disordered" evidence="1">
    <location>
        <begin position="4209"/>
        <end position="4237"/>
    </location>
</feature>
<feature type="compositionally biased region" description="Low complexity" evidence="1">
    <location>
        <begin position="2537"/>
        <end position="2554"/>
    </location>
</feature>
<feature type="compositionally biased region" description="Polar residues" evidence="1">
    <location>
        <begin position="2181"/>
        <end position="2190"/>
    </location>
</feature>
<feature type="compositionally biased region" description="Polar residues" evidence="1">
    <location>
        <begin position="515"/>
        <end position="529"/>
    </location>
</feature>
<feature type="compositionally biased region" description="Basic and acidic residues" evidence="1">
    <location>
        <begin position="1136"/>
        <end position="1148"/>
    </location>
</feature>
<feature type="compositionally biased region" description="Basic and acidic residues" evidence="1">
    <location>
        <begin position="3820"/>
        <end position="3834"/>
    </location>
</feature>
<feature type="compositionally biased region" description="Polar residues" evidence="1">
    <location>
        <begin position="2735"/>
        <end position="2752"/>
    </location>
</feature>
<feature type="compositionally biased region" description="Basic and acidic residues" evidence="1">
    <location>
        <begin position="2947"/>
        <end position="2959"/>
    </location>
</feature>
<feature type="region of interest" description="Disordered" evidence="1">
    <location>
        <begin position="1743"/>
        <end position="1858"/>
    </location>
</feature>
<feature type="compositionally biased region" description="Low complexity" evidence="1">
    <location>
        <begin position="2491"/>
        <end position="2509"/>
    </location>
</feature>
<feature type="compositionally biased region" description="Polar residues" evidence="1">
    <location>
        <begin position="1832"/>
        <end position="1841"/>
    </location>
</feature>
<feature type="region of interest" description="Disordered" evidence="1">
    <location>
        <begin position="1567"/>
        <end position="1728"/>
    </location>
</feature>
<feature type="compositionally biased region" description="Low complexity" evidence="1">
    <location>
        <begin position="2139"/>
        <end position="2161"/>
    </location>
</feature>
<feature type="compositionally biased region" description="Low complexity" evidence="1">
    <location>
        <begin position="1986"/>
        <end position="1997"/>
    </location>
</feature>
<feature type="compositionally biased region" description="Basic residues" evidence="1">
    <location>
        <begin position="2439"/>
        <end position="2449"/>
    </location>
</feature>
<feature type="compositionally biased region" description="Pro residues" evidence="1">
    <location>
        <begin position="3682"/>
        <end position="3695"/>
    </location>
</feature>